<gene>
    <name evidence="1" type="ORF">FC64_GL000048</name>
</gene>
<dbReference type="Proteomes" id="UP000051291">
    <property type="component" value="Unassembled WGS sequence"/>
</dbReference>
<evidence type="ECO:0000313" key="2">
    <source>
        <dbReference type="Proteomes" id="UP000051291"/>
    </source>
</evidence>
<sequence length="194" mass="22027">MKKVILGMLSLILLIITLAGKPLSASDDFYNNHPLNETFKDNDGIEYKITGYQYVKNPRPSGNKHARFLIIHCEVNTNGWDQKKLQYQEISTSNIKILDNKGETETNLVGDAISKDKLAQPPFQNVENDNEINNLKPNQTYKFDICGVVFPYDLITLDFNNGTRFVDIHRPKSKNKITLTSDDSLATYAKEDAK</sequence>
<dbReference type="RefSeq" id="WP_057906226.1">
    <property type="nucleotide sequence ID" value="NZ_AYYZ01000008.1"/>
</dbReference>
<evidence type="ECO:0000313" key="1">
    <source>
        <dbReference type="EMBL" id="KRM53127.1"/>
    </source>
</evidence>
<dbReference type="EMBL" id="AYYZ01000008">
    <property type="protein sequence ID" value="KRM53127.1"/>
    <property type="molecule type" value="Genomic_DNA"/>
</dbReference>
<proteinExistence type="predicted"/>
<name>A0A0R1ZEB1_9LACO</name>
<protein>
    <submittedName>
        <fullName evidence="1">Uncharacterized protein</fullName>
    </submittedName>
</protein>
<keyword evidence="2" id="KW-1185">Reference proteome</keyword>
<organism evidence="1 2">
    <name type="scientific">Ligilactobacillus araffinosus DSM 20653</name>
    <dbReference type="NCBI Taxonomy" id="1423820"/>
    <lineage>
        <taxon>Bacteria</taxon>
        <taxon>Bacillati</taxon>
        <taxon>Bacillota</taxon>
        <taxon>Bacilli</taxon>
        <taxon>Lactobacillales</taxon>
        <taxon>Lactobacillaceae</taxon>
        <taxon>Ligilactobacillus</taxon>
    </lineage>
</organism>
<comment type="caution">
    <text evidence="1">The sequence shown here is derived from an EMBL/GenBank/DDBJ whole genome shotgun (WGS) entry which is preliminary data.</text>
</comment>
<accession>A0A0R1ZEB1</accession>
<dbReference type="AlphaFoldDB" id="A0A0R1ZEB1"/>
<dbReference type="PATRIC" id="fig|1423820.4.peg.49"/>
<reference evidence="1 2" key="1">
    <citation type="journal article" date="2015" name="Genome Announc.">
        <title>Expanding the biotechnology potential of lactobacilli through comparative genomics of 213 strains and associated genera.</title>
        <authorList>
            <person name="Sun Z."/>
            <person name="Harris H.M."/>
            <person name="McCann A."/>
            <person name="Guo C."/>
            <person name="Argimon S."/>
            <person name="Zhang W."/>
            <person name="Yang X."/>
            <person name="Jeffery I.B."/>
            <person name="Cooney J.C."/>
            <person name="Kagawa T.F."/>
            <person name="Liu W."/>
            <person name="Song Y."/>
            <person name="Salvetti E."/>
            <person name="Wrobel A."/>
            <person name="Rasinkangas P."/>
            <person name="Parkhill J."/>
            <person name="Rea M.C."/>
            <person name="O'Sullivan O."/>
            <person name="Ritari J."/>
            <person name="Douillard F.P."/>
            <person name="Paul Ross R."/>
            <person name="Yang R."/>
            <person name="Briner A.E."/>
            <person name="Felis G.E."/>
            <person name="de Vos W.M."/>
            <person name="Barrangou R."/>
            <person name="Klaenhammer T.R."/>
            <person name="Caufield P.W."/>
            <person name="Cui Y."/>
            <person name="Zhang H."/>
            <person name="O'Toole P.W."/>
        </authorList>
    </citation>
    <scope>NUCLEOTIDE SEQUENCE [LARGE SCALE GENOMIC DNA]</scope>
    <source>
        <strain evidence="1 2">DSM 20653</strain>
    </source>
</reference>
<dbReference type="STRING" id="1423820.FC64_GL000048"/>